<dbReference type="InterPro" id="IPR016181">
    <property type="entry name" value="Acyl_CoA_acyltransferase"/>
</dbReference>
<dbReference type="Gene3D" id="3.40.630.30">
    <property type="match status" value="1"/>
</dbReference>
<proteinExistence type="predicted"/>
<dbReference type="Proteomes" id="UP000245202">
    <property type="component" value="Unassembled WGS sequence"/>
</dbReference>
<protein>
    <submittedName>
        <fullName evidence="1">Acetyltransferase</fullName>
    </submittedName>
</protein>
<evidence type="ECO:0000313" key="2">
    <source>
        <dbReference type="Proteomes" id="UP000245202"/>
    </source>
</evidence>
<dbReference type="EMBL" id="BDQX01000298">
    <property type="protein sequence ID" value="GBG10265.1"/>
    <property type="molecule type" value="Genomic_DNA"/>
</dbReference>
<dbReference type="RefSeq" id="WP_108994803.1">
    <property type="nucleotide sequence ID" value="NZ_BDQX01000298.1"/>
</dbReference>
<sequence length="351" mass="40664">MEQIIHIKSFNDINLNDPFFDTLKQDYPGFEDWFLRKRTEQAQVFYNSSGLLEAFLYMKIEHGPVQDVQPGLKEGVWLKVGTMKVIPHGTRFGERLIKKILDYAIVKNIGNVYVTVFEKHDVLVELFKRYGFVNNGIKVSPAGEELVLTKSLEHVQGDVLKDYPLVSARNKGKHLLAIKPEYHTKLFPDSILRNESFDIIKDVSHTNSIHKVYLASMPGLASVKSGDLLVIYRMRTENTKAWFTSVASSICVVEEIKLRSEFVNFAAYMKYCRAYSVFTDEELRAYWNKTGNVYIIKMTYNIALRRKLNQQRLVEEVGLAKENYWGYFPITEQEFKQILLKGDVYESLVID</sequence>
<comment type="caution">
    <text evidence="1">The sequence shown here is derived from an EMBL/GenBank/DDBJ whole genome shotgun (WGS) entry which is preliminary data.</text>
</comment>
<name>A0A2R5EVW5_9BACL</name>
<gene>
    <name evidence="1" type="ORF">PAT3040_04987</name>
</gene>
<reference evidence="1 2" key="1">
    <citation type="submission" date="2017-08" db="EMBL/GenBank/DDBJ databases">
        <title>Substantial Increase in Enzyme Production by Combined Drug-Resistance Mutations in Paenibacillus agaridevorans.</title>
        <authorList>
            <person name="Tanaka Y."/>
            <person name="Funane K."/>
            <person name="Hosaka T."/>
            <person name="Shiwa Y."/>
            <person name="Fujita N."/>
            <person name="Miyazaki T."/>
            <person name="Yoshikawa H."/>
            <person name="Murakami K."/>
            <person name="Kasahara K."/>
            <person name="Inaoka T."/>
            <person name="Hiraga Y."/>
            <person name="Ochi K."/>
        </authorList>
    </citation>
    <scope>NUCLEOTIDE SEQUENCE [LARGE SCALE GENOMIC DNA]</scope>
    <source>
        <strain evidence="1 2">T-3040</strain>
    </source>
</reference>
<organism evidence="1 2">
    <name type="scientific">Paenibacillus agaridevorans</name>
    <dbReference type="NCBI Taxonomy" id="171404"/>
    <lineage>
        <taxon>Bacteria</taxon>
        <taxon>Bacillati</taxon>
        <taxon>Bacillota</taxon>
        <taxon>Bacilli</taxon>
        <taxon>Bacillales</taxon>
        <taxon>Paenibacillaceae</taxon>
        <taxon>Paenibacillus</taxon>
    </lineage>
</organism>
<dbReference type="AlphaFoldDB" id="A0A2R5EVW5"/>
<evidence type="ECO:0000313" key="1">
    <source>
        <dbReference type="EMBL" id="GBG10265.1"/>
    </source>
</evidence>
<dbReference type="GO" id="GO:0016740">
    <property type="term" value="F:transferase activity"/>
    <property type="evidence" value="ECO:0007669"/>
    <property type="project" value="UniProtKB-KW"/>
</dbReference>
<keyword evidence="2" id="KW-1185">Reference proteome</keyword>
<accession>A0A2R5EVW5</accession>
<keyword evidence="1" id="KW-0808">Transferase</keyword>
<dbReference type="SUPFAM" id="SSF55729">
    <property type="entry name" value="Acyl-CoA N-acyltransferases (Nat)"/>
    <property type="match status" value="1"/>
</dbReference>